<dbReference type="RefSeq" id="WP_216814972.1">
    <property type="nucleotide sequence ID" value="NZ_JAELVF020000001.1"/>
</dbReference>
<evidence type="ECO:0000313" key="3">
    <source>
        <dbReference type="Proteomes" id="UP000694501"/>
    </source>
</evidence>
<organism evidence="2 3">
    <name type="scientific">Streptomyces tardus</name>
    <dbReference type="NCBI Taxonomy" id="2780544"/>
    <lineage>
        <taxon>Bacteria</taxon>
        <taxon>Bacillati</taxon>
        <taxon>Actinomycetota</taxon>
        <taxon>Actinomycetes</taxon>
        <taxon>Kitasatosporales</taxon>
        <taxon>Streptomycetaceae</taxon>
        <taxon>Streptomyces</taxon>
    </lineage>
</organism>
<gene>
    <name evidence="2" type="ORF">JGS22_013030</name>
</gene>
<feature type="region of interest" description="Disordered" evidence="1">
    <location>
        <begin position="1"/>
        <end position="26"/>
    </location>
</feature>
<dbReference type="AlphaFoldDB" id="A0A949JGJ0"/>
<protein>
    <recommendedName>
        <fullName evidence="4">Deaminase</fullName>
    </recommendedName>
</protein>
<sequence>MHVAEHPGDPRINWGRTDTRPAPTLRHRRDGILPTTASALTTDGETLTSTASRAELPPAHHPLVQEFLDGLDPAARPRHTGRCPEALLLTRCLTTAEEARSGRAARKSLTLAEARRALKGAQLTTRHLREEGDPLHGSYAPPCRSCGALLDHFGVRAVDPSTAT</sequence>
<accession>A0A949JGJ0</accession>
<keyword evidence="3" id="KW-1185">Reference proteome</keyword>
<evidence type="ECO:0008006" key="4">
    <source>
        <dbReference type="Google" id="ProtNLM"/>
    </source>
</evidence>
<evidence type="ECO:0000256" key="1">
    <source>
        <dbReference type="SAM" id="MobiDB-lite"/>
    </source>
</evidence>
<comment type="caution">
    <text evidence="2">The sequence shown here is derived from an EMBL/GenBank/DDBJ whole genome shotgun (WGS) entry which is preliminary data.</text>
</comment>
<name>A0A949JGJ0_9ACTN</name>
<dbReference type="Proteomes" id="UP000694501">
    <property type="component" value="Unassembled WGS sequence"/>
</dbReference>
<reference evidence="2" key="1">
    <citation type="submission" date="2021-06" db="EMBL/GenBank/DDBJ databases">
        <title>Sequencing of actinobacteria type strains.</title>
        <authorList>
            <person name="Nguyen G.-S."/>
            <person name="Wentzel A."/>
        </authorList>
    </citation>
    <scope>NUCLEOTIDE SEQUENCE</scope>
    <source>
        <strain evidence="2">P38-E01</strain>
    </source>
</reference>
<evidence type="ECO:0000313" key="2">
    <source>
        <dbReference type="EMBL" id="MBU7598513.1"/>
    </source>
</evidence>
<dbReference type="EMBL" id="JAELVF020000001">
    <property type="protein sequence ID" value="MBU7598513.1"/>
    <property type="molecule type" value="Genomic_DNA"/>
</dbReference>
<proteinExistence type="predicted"/>
<dbReference type="Pfam" id="PF14431">
    <property type="entry name" value="YwqJ-deaminase"/>
    <property type="match status" value="1"/>
</dbReference>
<dbReference type="InterPro" id="IPR025968">
    <property type="entry name" value="YwqJ_deaminase"/>
</dbReference>